<feature type="transmembrane region" description="Helical" evidence="12">
    <location>
        <begin position="46"/>
        <end position="70"/>
    </location>
</feature>
<dbReference type="GO" id="GO:0043410">
    <property type="term" value="P:positive regulation of MAPK cascade"/>
    <property type="evidence" value="ECO:0007669"/>
    <property type="project" value="TreeGrafter"/>
</dbReference>
<proteinExistence type="inferred from homology"/>
<dbReference type="PRINTS" id="PR00237">
    <property type="entry name" value="GPCRRHODOPSN"/>
</dbReference>
<feature type="region of interest" description="Disordered" evidence="11">
    <location>
        <begin position="233"/>
        <end position="259"/>
    </location>
</feature>
<dbReference type="Proteomes" id="UP000230750">
    <property type="component" value="Unassembled WGS sequence"/>
</dbReference>
<dbReference type="GO" id="GO:0071880">
    <property type="term" value="P:adenylate cyclase-activating adrenergic receptor signaling pathway"/>
    <property type="evidence" value="ECO:0007669"/>
    <property type="project" value="TreeGrafter"/>
</dbReference>
<dbReference type="AlphaFoldDB" id="A0A2G8LGF9"/>
<dbReference type="GO" id="GO:0005886">
    <property type="term" value="C:plasma membrane"/>
    <property type="evidence" value="ECO:0007669"/>
    <property type="project" value="UniProtKB-SubCell"/>
</dbReference>
<dbReference type="Pfam" id="PF00001">
    <property type="entry name" value="7tm_1"/>
    <property type="match status" value="1"/>
</dbReference>
<sequence>MANRIWEPNVTYLMTSNPETGLSLEETSMIINVTIDQSPTILKSVLVGSLLSLIACATIVGNLLVILSVCVDRHLHSPPNILIVNLAVSDLLVGLLVMPFAIAQLVGRPWIWIDFICDFYISADVFCCTASIMNLCMISVDRYLAITRPFKYARKRTPRLMLLMVVIVWIIGAFISISPLIWGNVHVDNLCLVSQYKLYTIYSTGGAFYLPLVVMLIVYYKIYRAAKKSQKAEMQRRPSVLPNSRRSSHASETSQNGDLNGRRMSFLKFADYQKLKHVLRLLALNQEEVTPGFP</sequence>
<feature type="compositionally biased region" description="Polar residues" evidence="11">
    <location>
        <begin position="241"/>
        <end position="258"/>
    </location>
</feature>
<evidence type="ECO:0000256" key="2">
    <source>
        <dbReference type="ARBA" id="ARBA00022475"/>
    </source>
</evidence>
<reference evidence="14 15" key="1">
    <citation type="journal article" date="2017" name="PLoS Biol.">
        <title>The sea cucumber genome provides insights into morphological evolution and visceral regeneration.</title>
        <authorList>
            <person name="Zhang X."/>
            <person name="Sun L."/>
            <person name="Yuan J."/>
            <person name="Sun Y."/>
            <person name="Gao Y."/>
            <person name="Zhang L."/>
            <person name="Li S."/>
            <person name="Dai H."/>
            <person name="Hamel J.F."/>
            <person name="Liu C."/>
            <person name="Yu Y."/>
            <person name="Liu S."/>
            <person name="Lin W."/>
            <person name="Guo K."/>
            <person name="Jin S."/>
            <person name="Xu P."/>
            <person name="Storey K.B."/>
            <person name="Huan P."/>
            <person name="Zhang T."/>
            <person name="Zhou Y."/>
            <person name="Zhang J."/>
            <person name="Lin C."/>
            <person name="Li X."/>
            <person name="Xing L."/>
            <person name="Huo D."/>
            <person name="Sun M."/>
            <person name="Wang L."/>
            <person name="Mercier A."/>
            <person name="Li F."/>
            <person name="Yang H."/>
            <person name="Xiang J."/>
        </authorList>
    </citation>
    <scope>NUCLEOTIDE SEQUENCE [LARGE SCALE GENOMIC DNA]</scope>
    <source>
        <strain evidence="14">Shaxun</strain>
        <tissue evidence="14">Muscle</tissue>
    </source>
</reference>
<organism evidence="14 15">
    <name type="scientific">Stichopus japonicus</name>
    <name type="common">Sea cucumber</name>
    <dbReference type="NCBI Taxonomy" id="307972"/>
    <lineage>
        <taxon>Eukaryota</taxon>
        <taxon>Metazoa</taxon>
        <taxon>Echinodermata</taxon>
        <taxon>Eleutherozoa</taxon>
        <taxon>Echinozoa</taxon>
        <taxon>Holothuroidea</taxon>
        <taxon>Aspidochirotacea</taxon>
        <taxon>Aspidochirotida</taxon>
        <taxon>Stichopodidae</taxon>
        <taxon>Apostichopus</taxon>
    </lineage>
</organism>
<dbReference type="STRING" id="307972.A0A2G8LGF9"/>
<comment type="subcellular location">
    <subcellularLocation>
        <location evidence="1">Cell membrane</location>
        <topology evidence="1">Multi-pass membrane protein</topology>
    </subcellularLocation>
</comment>
<keyword evidence="7" id="KW-1015">Disulfide bond</keyword>
<keyword evidence="3 10" id="KW-0812">Transmembrane</keyword>
<keyword evidence="9 10" id="KW-0807">Transducer</keyword>
<comment type="caution">
    <text evidence="14">The sequence shown here is derived from an EMBL/GenBank/DDBJ whole genome shotgun (WGS) entry which is preliminary data.</text>
</comment>
<evidence type="ECO:0000256" key="11">
    <source>
        <dbReference type="SAM" id="MobiDB-lite"/>
    </source>
</evidence>
<feature type="transmembrane region" description="Helical" evidence="12">
    <location>
        <begin position="119"/>
        <end position="140"/>
    </location>
</feature>
<evidence type="ECO:0000256" key="12">
    <source>
        <dbReference type="SAM" id="Phobius"/>
    </source>
</evidence>
<evidence type="ECO:0000256" key="8">
    <source>
        <dbReference type="ARBA" id="ARBA00023170"/>
    </source>
</evidence>
<dbReference type="SUPFAM" id="SSF81321">
    <property type="entry name" value="Family A G protein-coupled receptor-like"/>
    <property type="match status" value="1"/>
</dbReference>
<keyword evidence="4 12" id="KW-1133">Transmembrane helix</keyword>
<dbReference type="PROSITE" id="PS50262">
    <property type="entry name" value="G_PROTEIN_RECEP_F1_2"/>
    <property type="match status" value="1"/>
</dbReference>
<feature type="domain" description="G-protein coupled receptors family 1 profile" evidence="13">
    <location>
        <begin position="61"/>
        <end position="294"/>
    </location>
</feature>
<dbReference type="InterPro" id="IPR000276">
    <property type="entry name" value="GPCR_Rhodpsn"/>
</dbReference>
<comment type="similarity">
    <text evidence="10">Belongs to the G-protein coupled receptor 1 family.</text>
</comment>
<evidence type="ECO:0000313" key="14">
    <source>
        <dbReference type="EMBL" id="PIK59335.1"/>
    </source>
</evidence>
<dbReference type="PANTHER" id="PTHR24248">
    <property type="entry name" value="ADRENERGIC RECEPTOR-RELATED G-PROTEIN COUPLED RECEPTOR"/>
    <property type="match status" value="1"/>
</dbReference>
<dbReference type="PROSITE" id="PS00237">
    <property type="entry name" value="G_PROTEIN_RECEP_F1_1"/>
    <property type="match status" value="1"/>
</dbReference>
<dbReference type="InterPro" id="IPR017452">
    <property type="entry name" value="GPCR_Rhodpsn_7TM"/>
</dbReference>
<keyword evidence="2" id="KW-1003">Cell membrane</keyword>
<feature type="transmembrane region" description="Helical" evidence="12">
    <location>
        <begin position="201"/>
        <end position="220"/>
    </location>
</feature>
<evidence type="ECO:0000256" key="7">
    <source>
        <dbReference type="ARBA" id="ARBA00023157"/>
    </source>
</evidence>
<dbReference type="OrthoDB" id="10063595at2759"/>
<dbReference type="CDD" id="cd15329">
    <property type="entry name" value="7tmA_5-HT7"/>
    <property type="match status" value="1"/>
</dbReference>
<dbReference type="PANTHER" id="PTHR24248:SF199">
    <property type="entry name" value="IP13425P-RELATED"/>
    <property type="match status" value="1"/>
</dbReference>
<keyword evidence="8 10" id="KW-0675">Receptor</keyword>
<evidence type="ECO:0000256" key="10">
    <source>
        <dbReference type="RuleBase" id="RU000688"/>
    </source>
</evidence>
<keyword evidence="5 10" id="KW-0297">G-protein coupled receptor</keyword>
<feature type="transmembrane region" description="Helical" evidence="12">
    <location>
        <begin position="82"/>
        <end position="107"/>
    </location>
</feature>
<feature type="transmembrane region" description="Helical" evidence="12">
    <location>
        <begin position="160"/>
        <end position="181"/>
    </location>
</feature>
<protein>
    <submittedName>
        <fullName evidence="14">Putative 5-hydroxytryptamine receptor 1D-like</fullName>
    </submittedName>
</protein>
<dbReference type="GO" id="GO:0004993">
    <property type="term" value="F:G protein-coupled serotonin receptor activity"/>
    <property type="evidence" value="ECO:0007669"/>
    <property type="project" value="UniProtKB-ARBA"/>
</dbReference>
<evidence type="ECO:0000256" key="9">
    <source>
        <dbReference type="ARBA" id="ARBA00023224"/>
    </source>
</evidence>
<name>A0A2G8LGF9_STIJA</name>
<keyword evidence="6 12" id="KW-0472">Membrane</keyword>
<dbReference type="Gene3D" id="1.20.1070.10">
    <property type="entry name" value="Rhodopsin 7-helix transmembrane proteins"/>
    <property type="match status" value="1"/>
</dbReference>
<evidence type="ECO:0000313" key="15">
    <source>
        <dbReference type="Proteomes" id="UP000230750"/>
    </source>
</evidence>
<evidence type="ECO:0000256" key="1">
    <source>
        <dbReference type="ARBA" id="ARBA00004651"/>
    </source>
</evidence>
<accession>A0A2G8LGF9</accession>
<evidence type="ECO:0000256" key="3">
    <source>
        <dbReference type="ARBA" id="ARBA00022692"/>
    </source>
</evidence>
<evidence type="ECO:0000256" key="6">
    <source>
        <dbReference type="ARBA" id="ARBA00023136"/>
    </source>
</evidence>
<evidence type="ECO:0000256" key="4">
    <source>
        <dbReference type="ARBA" id="ARBA00022989"/>
    </source>
</evidence>
<evidence type="ECO:0000259" key="13">
    <source>
        <dbReference type="PROSITE" id="PS50262"/>
    </source>
</evidence>
<keyword evidence="15" id="KW-1185">Reference proteome</keyword>
<evidence type="ECO:0000256" key="5">
    <source>
        <dbReference type="ARBA" id="ARBA00023040"/>
    </source>
</evidence>
<gene>
    <name evidence="14" type="ORF">BSL78_03764</name>
</gene>
<dbReference type="EMBL" id="MRZV01000086">
    <property type="protein sequence ID" value="PIK59335.1"/>
    <property type="molecule type" value="Genomic_DNA"/>
</dbReference>